<dbReference type="AlphaFoldDB" id="A0AAC9JDT8"/>
<feature type="binding site" evidence="2">
    <location>
        <position position="350"/>
    </location>
    <ligand>
        <name>FAD</name>
        <dbReference type="ChEBI" id="CHEBI:57692"/>
    </ligand>
</feature>
<proteinExistence type="predicted"/>
<name>A0AAC9JDT8_9ALTE</name>
<sequence>MTALGLDSSNNQTPVKNVVIAGGGTAGWMAATALSRLLGKSVSVTLVESRDIGIVGVGEATIPPIRTFHKLLGIDEKAFMRATQATFKLGIEFENWREVNHSYIHSFGITGRECWAGEFHHFWLRAQEYGFGGDFGDYCPELIAAKQNKFATSDAMPLNFAYHFDAVAYGRFLKSLACDAGVTHREGDIEKVTVCPNTGNIQALHLTNGESIGGDFFIDCTGFKGLLIEQALHTGYDDWSHYLFCDRAVAMQTELTSPPVPYTKSVAHKAGWRWQIPLQERMGNGLVYCSRFMSDQEAIDTLQSQVSSTPINEPRVIRFTPGKRRRGWNKNCVALGLASGFIEPLESTSIHLIMTGLIRLMRLFPFDGVTQSAVDEYNNKFDSEMSAILDFIVMHYKVTQREDSPFWQQCQRMDIPDSLKHKLALFAESGRVFLDDGDIFRVDSWTQVLMGQGMKPQQYHRVADEMSEQSLKQFMAGLKLQVDNHVAKLPSHNAFLAQYLRRARTVREK</sequence>
<feature type="binding site" evidence="2">
    <location>
        <position position="88"/>
    </location>
    <ligand>
        <name>7-chloro-L-tryptophan</name>
        <dbReference type="ChEBI" id="CHEBI:58713"/>
    </ligand>
</feature>
<dbReference type="Proteomes" id="UP000182101">
    <property type="component" value="Chromosome"/>
</dbReference>
<dbReference type="PANTHER" id="PTHR43747:SF4">
    <property type="entry name" value="FLAVIN-DEPENDENT TRYPTOPHAN HALOGENASE"/>
    <property type="match status" value="1"/>
</dbReference>
<dbReference type="Pfam" id="PF04820">
    <property type="entry name" value="Trp_halogenase"/>
    <property type="match status" value="1"/>
</dbReference>
<dbReference type="InterPro" id="IPR006905">
    <property type="entry name" value="Flavin_halogenase"/>
</dbReference>
<dbReference type="PANTHER" id="PTHR43747">
    <property type="entry name" value="FAD-BINDING PROTEIN"/>
    <property type="match status" value="1"/>
</dbReference>
<dbReference type="SUPFAM" id="SSF51905">
    <property type="entry name" value="FAD/NAD(P)-binding domain"/>
    <property type="match status" value="1"/>
</dbReference>
<dbReference type="RefSeq" id="WP_071960304.1">
    <property type="nucleotide sequence ID" value="NZ_CP018024.1"/>
</dbReference>
<evidence type="ECO:0000256" key="1">
    <source>
        <dbReference type="PIRSR" id="PIRSR011396-1"/>
    </source>
</evidence>
<evidence type="ECO:0000313" key="4">
    <source>
        <dbReference type="Proteomes" id="UP000182101"/>
    </source>
</evidence>
<keyword evidence="2" id="KW-0285">Flavoprotein</keyword>
<dbReference type="InterPro" id="IPR033856">
    <property type="entry name" value="Trp_halogen"/>
</dbReference>
<dbReference type="InterPro" id="IPR036188">
    <property type="entry name" value="FAD/NAD-bd_sf"/>
</dbReference>
<gene>
    <name evidence="3" type="ORF">BM524_18250</name>
</gene>
<reference evidence="3 4" key="1">
    <citation type="submission" date="2016-11" db="EMBL/GenBank/DDBJ databases">
        <title>Networking in microbes: conjugative elements and plasmids in the genus Alteromonas.</title>
        <authorList>
            <person name="Lopez-Perez M."/>
            <person name="Ramon-Marco N."/>
            <person name="Rodriguez-Valera F."/>
        </authorList>
    </citation>
    <scope>NUCLEOTIDE SEQUENCE [LARGE SCALE GENOMIC DNA]</scope>
    <source>
        <strain evidence="3 4">CP48</strain>
    </source>
</reference>
<accession>A0AAC9JDT8</accession>
<organism evidence="3 4">
    <name type="scientific">Alteromonas mediterranea</name>
    <dbReference type="NCBI Taxonomy" id="314275"/>
    <lineage>
        <taxon>Bacteria</taxon>
        <taxon>Pseudomonadati</taxon>
        <taxon>Pseudomonadota</taxon>
        <taxon>Gammaproteobacteria</taxon>
        <taxon>Alteromonadales</taxon>
        <taxon>Alteromonadaceae</taxon>
        <taxon>Alteromonas/Salinimonas group</taxon>
        <taxon>Alteromonas</taxon>
    </lineage>
</organism>
<dbReference type="GO" id="GO:0004497">
    <property type="term" value="F:monooxygenase activity"/>
    <property type="evidence" value="ECO:0007669"/>
    <property type="project" value="InterPro"/>
</dbReference>
<keyword evidence="2" id="KW-0274">FAD</keyword>
<dbReference type="PIRSF" id="PIRSF011396">
    <property type="entry name" value="Trp_halogenase"/>
    <property type="match status" value="1"/>
</dbReference>
<feature type="binding site" evidence="2">
    <location>
        <position position="337"/>
    </location>
    <ligand>
        <name>FAD</name>
        <dbReference type="ChEBI" id="CHEBI:57692"/>
    </ligand>
</feature>
<protein>
    <submittedName>
        <fullName evidence="3">Tryptophan halogenase</fullName>
    </submittedName>
</protein>
<dbReference type="InterPro" id="IPR050816">
    <property type="entry name" value="Flavin-dep_Halogenase_NPB"/>
</dbReference>
<keyword evidence="2" id="KW-0547">Nucleotide-binding</keyword>
<feature type="binding site" evidence="2">
    <location>
        <begin position="23"/>
        <end position="26"/>
    </location>
    <ligand>
        <name>FAD</name>
        <dbReference type="ChEBI" id="CHEBI:57692"/>
    </ligand>
</feature>
<dbReference type="Gene3D" id="3.50.50.60">
    <property type="entry name" value="FAD/NAD(P)-binding domain"/>
    <property type="match status" value="1"/>
</dbReference>
<evidence type="ECO:0000256" key="2">
    <source>
        <dbReference type="PIRSR" id="PIRSR011396-2"/>
    </source>
</evidence>
<dbReference type="EMBL" id="CP018024">
    <property type="protein sequence ID" value="APD91581.1"/>
    <property type="molecule type" value="Genomic_DNA"/>
</dbReference>
<feature type="binding site" evidence="2">
    <location>
        <position position="346"/>
    </location>
    <ligand>
        <name>L-tryptophan</name>
        <dbReference type="ChEBI" id="CHEBI:57912"/>
    </ligand>
</feature>
<feature type="active site" evidence="1">
    <location>
        <position position="88"/>
    </location>
</feature>
<dbReference type="GO" id="GO:0000166">
    <property type="term" value="F:nucleotide binding"/>
    <property type="evidence" value="ECO:0007669"/>
    <property type="project" value="UniProtKB-KW"/>
</dbReference>
<evidence type="ECO:0000313" key="3">
    <source>
        <dbReference type="EMBL" id="APD91581.1"/>
    </source>
</evidence>